<accession>A0A3B1CLR1</accession>
<dbReference type="EMBL" id="UOGI01000045">
    <property type="protein sequence ID" value="VAX29252.1"/>
    <property type="molecule type" value="Genomic_DNA"/>
</dbReference>
<evidence type="ECO:0000259" key="1">
    <source>
        <dbReference type="Pfam" id="PF02617"/>
    </source>
</evidence>
<reference evidence="2" key="1">
    <citation type="submission" date="2018-06" db="EMBL/GenBank/DDBJ databases">
        <authorList>
            <person name="Zhirakovskaya E."/>
        </authorList>
    </citation>
    <scope>NUCLEOTIDE SEQUENCE</scope>
</reference>
<dbReference type="GO" id="GO:0030163">
    <property type="term" value="P:protein catabolic process"/>
    <property type="evidence" value="ECO:0007669"/>
    <property type="project" value="InterPro"/>
</dbReference>
<evidence type="ECO:0000313" key="2">
    <source>
        <dbReference type="EMBL" id="VAX29252.1"/>
    </source>
</evidence>
<protein>
    <recommendedName>
        <fullName evidence="1">Adaptor protein ClpS core domain-containing protein</fullName>
    </recommendedName>
</protein>
<dbReference type="InterPro" id="IPR003769">
    <property type="entry name" value="ClpS_core"/>
</dbReference>
<dbReference type="Pfam" id="PF02617">
    <property type="entry name" value="ClpS"/>
    <property type="match status" value="1"/>
</dbReference>
<name>A0A3B1CLR1_9ZZZZ</name>
<dbReference type="InterPro" id="IPR014719">
    <property type="entry name" value="Ribosomal_bL12_C/ClpS-like"/>
</dbReference>
<sequence>MGTKVSLFEESSTFVIEPWNVILINDDWHTFDEVIVQLMKATGCSPEQASEITWQVHTQGEALCYTGPRERCEHAASILEEIELRVRLERV</sequence>
<gene>
    <name evidence="2" type="ORF">MNBD_NITROSPIRAE03-730</name>
</gene>
<feature type="domain" description="Adaptor protein ClpS core" evidence="1">
    <location>
        <begin position="17"/>
        <end position="81"/>
    </location>
</feature>
<dbReference type="Gene3D" id="3.30.1390.10">
    <property type="match status" value="1"/>
</dbReference>
<dbReference type="SUPFAM" id="SSF54736">
    <property type="entry name" value="ClpS-like"/>
    <property type="match status" value="1"/>
</dbReference>
<dbReference type="AlphaFoldDB" id="A0A3B1CLR1"/>
<proteinExistence type="predicted"/>
<organism evidence="2">
    <name type="scientific">hydrothermal vent metagenome</name>
    <dbReference type="NCBI Taxonomy" id="652676"/>
    <lineage>
        <taxon>unclassified sequences</taxon>
        <taxon>metagenomes</taxon>
        <taxon>ecological metagenomes</taxon>
    </lineage>
</organism>